<dbReference type="EMBL" id="JPEP01000002">
    <property type="protein sequence ID" value="KEY18163.1"/>
    <property type="molecule type" value="Genomic_DNA"/>
</dbReference>
<organism evidence="3 5">
    <name type="scientific">Kaistella antarctica</name>
    <dbReference type="NCBI Taxonomy" id="266748"/>
    <lineage>
        <taxon>Bacteria</taxon>
        <taxon>Pseudomonadati</taxon>
        <taxon>Bacteroidota</taxon>
        <taxon>Flavobacteriia</taxon>
        <taxon>Flavobacteriales</taxon>
        <taxon>Weeksellaceae</taxon>
        <taxon>Chryseobacterium group</taxon>
        <taxon>Kaistella</taxon>
    </lineage>
</organism>
<accession>A0A3S4YL34</accession>
<keyword evidence="1" id="KW-0732">Signal</keyword>
<gene>
    <name evidence="2" type="ORF">HY04_06475</name>
    <name evidence="3" type="ORF">NCTC13489_02307</name>
</gene>
<dbReference type="STRING" id="266748.HY04_06475"/>
<dbReference type="EMBL" id="LR134441">
    <property type="protein sequence ID" value="VEI00755.1"/>
    <property type="molecule type" value="Genomic_DNA"/>
</dbReference>
<evidence type="ECO:0000313" key="5">
    <source>
        <dbReference type="Proteomes" id="UP000270036"/>
    </source>
</evidence>
<dbReference type="KEGG" id="cant:NCTC13489_02307"/>
<dbReference type="RefSeq" id="WP_034718308.1">
    <property type="nucleotide sequence ID" value="NZ_FOIX01000001.1"/>
</dbReference>
<dbReference type="Proteomes" id="UP000028349">
    <property type="component" value="Unassembled WGS sequence"/>
</dbReference>
<name>A0A3S4YL34_9FLAO</name>
<proteinExistence type="predicted"/>
<protein>
    <recommendedName>
        <fullName evidence="6">TonB C-terminal domain-containing protein</fullName>
    </recommendedName>
</protein>
<evidence type="ECO:0000313" key="4">
    <source>
        <dbReference type="Proteomes" id="UP000028349"/>
    </source>
</evidence>
<feature type="chain" id="PRO_5018632292" description="TonB C-terminal domain-containing protein" evidence="1">
    <location>
        <begin position="18"/>
        <end position="135"/>
    </location>
</feature>
<evidence type="ECO:0008006" key="6">
    <source>
        <dbReference type="Google" id="ProtNLM"/>
    </source>
</evidence>
<reference evidence="3 5" key="2">
    <citation type="submission" date="2018-12" db="EMBL/GenBank/DDBJ databases">
        <authorList>
            <consortium name="Pathogen Informatics"/>
        </authorList>
    </citation>
    <scope>NUCLEOTIDE SEQUENCE [LARGE SCALE GENOMIC DNA]</scope>
    <source>
        <strain evidence="3 5">NCTC13489</strain>
    </source>
</reference>
<dbReference type="Proteomes" id="UP000270036">
    <property type="component" value="Chromosome"/>
</dbReference>
<evidence type="ECO:0000313" key="3">
    <source>
        <dbReference type="EMBL" id="VEI00755.1"/>
    </source>
</evidence>
<evidence type="ECO:0000256" key="1">
    <source>
        <dbReference type="SAM" id="SignalP"/>
    </source>
</evidence>
<reference evidence="2 4" key="1">
    <citation type="submission" date="2014-07" db="EMBL/GenBank/DDBJ databases">
        <authorList>
            <person name="Pisani N.G."/>
            <person name="Newman J.D."/>
        </authorList>
    </citation>
    <scope>NUCLEOTIDE SEQUENCE [LARGE SCALE GENOMIC DNA]</scope>
    <source>
        <strain evidence="2 4">LMG 24720</strain>
    </source>
</reference>
<dbReference type="AlphaFoldDB" id="A0A3S4YL34"/>
<dbReference type="OrthoDB" id="1248898at2"/>
<feature type="signal peptide" evidence="1">
    <location>
        <begin position="1"/>
        <end position="17"/>
    </location>
</feature>
<evidence type="ECO:0000313" key="2">
    <source>
        <dbReference type="EMBL" id="KEY18163.1"/>
    </source>
</evidence>
<keyword evidence="4" id="KW-1185">Reference proteome</keyword>
<sequence length="135" mass="15646">MKQILLLLIFFATISHYGQMNPAESSPKELDKNASYKLGKAKLDKEFKRALTYTVAENYVINGIVTFSLHINDAGLAKIVDIKPKFKNHQLLLDDLNYVLRKTHKNWEAAEKDNKKVSSIYHYQINFNTEVYDHD</sequence>